<accession>A0A0K6GDC2</accession>
<evidence type="ECO:0008006" key="3">
    <source>
        <dbReference type="Google" id="ProtNLM"/>
    </source>
</evidence>
<sequence>MTIPSGNYRVLTEHGKLALFIRPPGLLGTPVETLSDEIPSITVVHVKNLGEDRYILSLVENPEEELGAPVIGSTGPSPQPGQIVQIVPSGAEDTSEWRIEPLPHQPGTQNIYRIRSPNDKGMGGLGWTATGDARPIVVTDFRDEPGQRWTFDRTGN</sequence>
<dbReference type="AlphaFoldDB" id="A0A0K6GDC2"/>
<evidence type="ECO:0000313" key="1">
    <source>
        <dbReference type="EMBL" id="CUA76461.1"/>
    </source>
</evidence>
<protein>
    <recommendedName>
        <fullName evidence="3">Ricin B lectin domain-containing protein</fullName>
    </recommendedName>
</protein>
<dbReference type="Gene3D" id="2.80.10.50">
    <property type="match status" value="1"/>
</dbReference>
<dbReference type="EMBL" id="CYGV01001693">
    <property type="protein sequence ID" value="CUA76461.1"/>
    <property type="molecule type" value="Genomic_DNA"/>
</dbReference>
<evidence type="ECO:0000313" key="2">
    <source>
        <dbReference type="Proteomes" id="UP000044841"/>
    </source>
</evidence>
<dbReference type="Proteomes" id="UP000044841">
    <property type="component" value="Unassembled WGS sequence"/>
</dbReference>
<proteinExistence type="predicted"/>
<organism evidence="1 2">
    <name type="scientific">Rhizoctonia solani</name>
    <dbReference type="NCBI Taxonomy" id="456999"/>
    <lineage>
        <taxon>Eukaryota</taxon>
        <taxon>Fungi</taxon>
        <taxon>Dikarya</taxon>
        <taxon>Basidiomycota</taxon>
        <taxon>Agaricomycotina</taxon>
        <taxon>Agaricomycetes</taxon>
        <taxon>Cantharellales</taxon>
        <taxon>Ceratobasidiaceae</taxon>
        <taxon>Rhizoctonia</taxon>
    </lineage>
</organism>
<keyword evidence="2" id="KW-1185">Reference proteome</keyword>
<name>A0A0K6GDC2_9AGAM</name>
<gene>
    <name evidence="1" type="ORF">RSOLAG22IIIB_12305</name>
</gene>
<reference evidence="1 2" key="1">
    <citation type="submission" date="2015-07" db="EMBL/GenBank/DDBJ databases">
        <authorList>
            <person name="Noorani M."/>
        </authorList>
    </citation>
    <scope>NUCLEOTIDE SEQUENCE [LARGE SCALE GENOMIC DNA]</scope>
    <source>
        <strain evidence="1">BBA 69670</strain>
    </source>
</reference>